<sequence>MNEDQSMQDMKRIPAELLQERLEVVKQLSNDDLELYEISKDKLTGEHYLHYAYLHKQVAAMGPESSGIETFHQLMSLESDDVLAFIFGEQEFTYPAAWKRSFLRNGPEGDYVWFNPEYTQDEENSEAIANELREQLLRFKQSKELTPEGVSRLLQDLDRTRDGHQSE</sequence>
<evidence type="ECO:0000313" key="2">
    <source>
        <dbReference type="Proteomes" id="UP001652445"/>
    </source>
</evidence>
<accession>A0ABT2UTH8</accession>
<dbReference type="Proteomes" id="UP001652445">
    <property type="component" value="Unassembled WGS sequence"/>
</dbReference>
<comment type="caution">
    <text evidence="1">The sequence shown here is derived from an EMBL/GenBank/DDBJ whole genome shotgun (WGS) entry which is preliminary data.</text>
</comment>
<gene>
    <name evidence="1" type="ORF">OB236_38125</name>
</gene>
<protein>
    <submittedName>
        <fullName evidence="1">Uncharacterized protein</fullName>
    </submittedName>
</protein>
<name>A0ABT2UTH8_9BACL</name>
<reference evidence="1 2" key="1">
    <citation type="submission" date="2022-09" db="EMBL/GenBank/DDBJ databases">
        <authorList>
            <person name="Han X.L."/>
            <person name="Wang Q."/>
            <person name="Lu T."/>
        </authorList>
    </citation>
    <scope>NUCLEOTIDE SEQUENCE [LARGE SCALE GENOMIC DNA]</scope>
    <source>
        <strain evidence="1 2">WQ 127069</strain>
    </source>
</reference>
<dbReference type="RefSeq" id="WP_262688650.1">
    <property type="nucleotide sequence ID" value="NZ_JAOQIO010000124.1"/>
</dbReference>
<proteinExistence type="predicted"/>
<keyword evidence="2" id="KW-1185">Reference proteome</keyword>
<organism evidence="1 2">
    <name type="scientific">Paenibacillus baimaensis</name>
    <dbReference type="NCBI Taxonomy" id="2982185"/>
    <lineage>
        <taxon>Bacteria</taxon>
        <taxon>Bacillati</taxon>
        <taxon>Bacillota</taxon>
        <taxon>Bacilli</taxon>
        <taxon>Bacillales</taxon>
        <taxon>Paenibacillaceae</taxon>
        <taxon>Paenibacillus</taxon>
    </lineage>
</organism>
<evidence type="ECO:0000313" key="1">
    <source>
        <dbReference type="EMBL" id="MCU6797959.1"/>
    </source>
</evidence>
<dbReference type="EMBL" id="JAOQIO010000124">
    <property type="protein sequence ID" value="MCU6797959.1"/>
    <property type="molecule type" value="Genomic_DNA"/>
</dbReference>